<sequence>MADDHEVPTWLYCQDILLSIKEELIAEALDTLNNEIAEHRIDIQGSMVTAQEGSEDIEKKMFVIENLRHKADEIRDQYKSYLRIPEHEKTNLDPDLVGRLESMKKFLLAVTQITMLMDYSEVFDEWARDMGHGAKGSKPIDLLISTMDHGQRCEALEFASKRHKVMAYLGEQDAEIVRDAVATHERTDSSGKSI</sequence>
<accession>T0ZVV9</accession>
<organism evidence="1">
    <name type="scientific">mine drainage metagenome</name>
    <dbReference type="NCBI Taxonomy" id="410659"/>
    <lineage>
        <taxon>unclassified sequences</taxon>
        <taxon>metagenomes</taxon>
        <taxon>ecological metagenomes</taxon>
    </lineage>
</organism>
<dbReference type="AlphaFoldDB" id="T0ZVV9"/>
<reference evidence="1" key="1">
    <citation type="submission" date="2013-08" db="EMBL/GenBank/DDBJ databases">
        <authorList>
            <person name="Mendez C."/>
            <person name="Richter M."/>
            <person name="Ferrer M."/>
            <person name="Sanchez J."/>
        </authorList>
    </citation>
    <scope>NUCLEOTIDE SEQUENCE</scope>
</reference>
<reference evidence="1" key="2">
    <citation type="journal article" date="2014" name="ISME J.">
        <title>Microbial stratification in low pH oxic and suboxic macroscopic growths along an acid mine drainage.</title>
        <authorList>
            <person name="Mendez-Garcia C."/>
            <person name="Mesa V."/>
            <person name="Sprenger R.R."/>
            <person name="Richter M."/>
            <person name="Diez M.S."/>
            <person name="Solano J."/>
            <person name="Bargiela R."/>
            <person name="Golyshina O.V."/>
            <person name="Manteca A."/>
            <person name="Ramos J.L."/>
            <person name="Gallego J.R."/>
            <person name="Llorente I."/>
            <person name="Martins Dos Santos V.A."/>
            <person name="Jensen O.N."/>
            <person name="Pelaez A.I."/>
            <person name="Sanchez J."/>
            <person name="Ferrer M."/>
        </authorList>
    </citation>
    <scope>NUCLEOTIDE SEQUENCE</scope>
</reference>
<protein>
    <submittedName>
        <fullName evidence="1">Uncharacterized protein</fullName>
    </submittedName>
</protein>
<comment type="caution">
    <text evidence="1">The sequence shown here is derived from an EMBL/GenBank/DDBJ whole genome shotgun (WGS) entry which is preliminary data.</text>
</comment>
<gene>
    <name evidence="1" type="ORF">B2A_07856</name>
</gene>
<proteinExistence type="predicted"/>
<name>T0ZVV9_9ZZZZ</name>
<dbReference type="EMBL" id="AUZZ01005652">
    <property type="protein sequence ID" value="EQD48772.1"/>
    <property type="molecule type" value="Genomic_DNA"/>
</dbReference>
<evidence type="ECO:0000313" key="1">
    <source>
        <dbReference type="EMBL" id="EQD48772.1"/>
    </source>
</evidence>